<sequence length="95" mass="10298">MLSSLVFITFMPLQVSPSGNSGVPLSRPLAVAAFVDGAKILGLPKFKLRDAKGNPYSPCKAMMQEPSAIVLQHAGMPMVSDITMRKAYIQSYVKR</sequence>
<proteinExistence type="predicted"/>
<organism evidence="1 2">
    <name type="scientific">Polynucleobacter hirudinilacicola</name>
    <dbReference type="NCBI Taxonomy" id="1743166"/>
    <lineage>
        <taxon>Bacteria</taxon>
        <taxon>Pseudomonadati</taxon>
        <taxon>Pseudomonadota</taxon>
        <taxon>Betaproteobacteria</taxon>
        <taxon>Burkholderiales</taxon>
        <taxon>Burkholderiaceae</taxon>
        <taxon>Polynucleobacter</taxon>
    </lineage>
</organism>
<name>A0A210RW12_9BURK</name>
<reference evidence="1 2" key="1">
    <citation type="submission" date="2017-03" db="EMBL/GenBank/DDBJ databases">
        <title>New species Polynucleobacter sp. MWH-EgelM1-30-B4.</title>
        <authorList>
            <person name="Hahn M.W."/>
        </authorList>
    </citation>
    <scope>NUCLEOTIDE SEQUENCE [LARGE SCALE GENOMIC DNA]</scope>
    <source>
        <strain evidence="1 2">MWH-EgelM1-30-B4</strain>
    </source>
</reference>
<comment type="caution">
    <text evidence="1">The sequence shown here is derived from an EMBL/GenBank/DDBJ whole genome shotgun (WGS) entry which is preliminary data.</text>
</comment>
<dbReference type="RefSeq" id="WP_087909303.1">
    <property type="nucleotide sequence ID" value="NZ_NAIA01000003.1"/>
</dbReference>
<accession>A0A210RW12</accession>
<evidence type="ECO:0000313" key="2">
    <source>
        <dbReference type="Proteomes" id="UP000196880"/>
    </source>
</evidence>
<dbReference type="EMBL" id="NAIA01000003">
    <property type="protein sequence ID" value="OWF65107.1"/>
    <property type="molecule type" value="Genomic_DNA"/>
</dbReference>
<evidence type="ECO:0000313" key="1">
    <source>
        <dbReference type="EMBL" id="OWF65107.1"/>
    </source>
</evidence>
<gene>
    <name evidence="1" type="ORF">B6A14_04650</name>
</gene>
<dbReference type="AlphaFoldDB" id="A0A210RW12"/>
<dbReference type="OrthoDB" id="9134504at2"/>
<keyword evidence="2" id="KW-1185">Reference proteome</keyword>
<protein>
    <submittedName>
        <fullName evidence="1">Uncharacterized protein</fullName>
    </submittedName>
</protein>
<dbReference type="Proteomes" id="UP000196880">
    <property type="component" value="Unassembled WGS sequence"/>
</dbReference>